<dbReference type="eggNOG" id="COG4863">
    <property type="taxonomic scope" value="Bacteria"/>
</dbReference>
<dbReference type="STRING" id="1385513.N780_14905"/>
<dbReference type="Pfam" id="PF07435">
    <property type="entry name" value="YycH"/>
    <property type="match status" value="1"/>
</dbReference>
<accession>A0A0A2UXU8</accession>
<evidence type="ECO:0000313" key="3">
    <source>
        <dbReference type="Proteomes" id="UP000030153"/>
    </source>
</evidence>
<proteinExistence type="predicted"/>
<dbReference type="Proteomes" id="UP000030153">
    <property type="component" value="Unassembled WGS sequence"/>
</dbReference>
<evidence type="ECO:0000259" key="1">
    <source>
        <dbReference type="Pfam" id="PF07435"/>
    </source>
</evidence>
<reference evidence="2 3" key="1">
    <citation type="submission" date="2013-08" db="EMBL/GenBank/DDBJ databases">
        <title>Genome of Pontibacillus chungwhensis.</title>
        <authorList>
            <person name="Wang Q."/>
            <person name="Wang G."/>
        </authorList>
    </citation>
    <scope>NUCLEOTIDE SEQUENCE [LARGE SCALE GENOMIC DNA]</scope>
    <source>
        <strain evidence="2 3">BH030062</strain>
    </source>
</reference>
<organism evidence="2 3">
    <name type="scientific">Pontibacillus chungwhensis BH030062</name>
    <dbReference type="NCBI Taxonomy" id="1385513"/>
    <lineage>
        <taxon>Bacteria</taxon>
        <taxon>Bacillati</taxon>
        <taxon>Bacillota</taxon>
        <taxon>Bacilli</taxon>
        <taxon>Bacillales</taxon>
        <taxon>Bacillaceae</taxon>
        <taxon>Pontibacillus</taxon>
    </lineage>
</organism>
<feature type="domain" description="Regulatory protein YycH" evidence="1">
    <location>
        <begin position="5"/>
        <end position="435"/>
    </location>
</feature>
<dbReference type="RefSeq" id="WP_036780481.1">
    <property type="nucleotide sequence ID" value="NZ_AVBG01000002.1"/>
</dbReference>
<protein>
    <recommendedName>
        <fullName evidence="1">Regulatory protein YycH domain-containing protein</fullName>
    </recommendedName>
</protein>
<dbReference type="AlphaFoldDB" id="A0A0A2UXU8"/>
<comment type="caution">
    <text evidence="2">The sequence shown here is derived from an EMBL/GenBank/DDBJ whole genome shotgun (WGS) entry which is preliminary data.</text>
</comment>
<dbReference type="CDD" id="cd15787">
    <property type="entry name" value="YycH_N"/>
    <property type="match status" value="1"/>
</dbReference>
<name>A0A0A2UXU8_9BACI</name>
<dbReference type="Gene3D" id="3.30.310.160">
    <property type="entry name" value="YycH protein, domain 2"/>
    <property type="match status" value="1"/>
</dbReference>
<gene>
    <name evidence="2" type="ORF">N780_14905</name>
</gene>
<sequence length="446" mass="51709">MMWEYLKSIVLGLLVTISLLVTFALWTYQPEYDELNNGENILEVETKLSNGTQKSLTSIIKPELLLFHQNGRHFSLNEWSESDALYKKVLTWGLTDFDMVTGDRVIEKESGIEIVYPASIPLSTLSTTFTLNDNIEELLKSSFDVDRIFISIAPNEPKNAVYFISDDNANQHVKAMIPNVYNSVDEYLGNPEIQRDYFRVSEDRQAQFYLPESLYLPESKVTLPKEKLKGGNIEVDTMRNILFNNPQLVQQNSSTNGLFYNIDDRVLQIYPGKMRMRFQQYKFEESQSISREAIIKQSLDHINDHNGWTDESYSLFNINSRDNTIHYREYKNGYPVLDENELGLITQMWSNQDLIEYRRPLIRVEDYLSNQVIETETLSSGREVLSYIEDNKDHFSSVIKDIKIGYTMKVDSLFVIYMTPAWFIKVGEDWKKLDLEGATNNAVGTN</sequence>
<dbReference type="Gene3D" id="3.10.450.310">
    <property type="match status" value="1"/>
</dbReference>
<dbReference type="InterPro" id="IPR042274">
    <property type="entry name" value="YycH/YycI_2"/>
</dbReference>
<keyword evidence="3" id="KW-1185">Reference proteome</keyword>
<dbReference type="EMBL" id="AVBG01000002">
    <property type="protein sequence ID" value="KGP92754.1"/>
    <property type="molecule type" value="Genomic_DNA"/>
</dbReference>
<dbReference type="InterPro" id="IPR009996">
    <property type="entry name" value="YycH"/>
</dbReference>
<evidence type="ECO:0000313" key="2">
    <source>
        <dbReference type="EMBL" id="KGP92754.1"/>
    </source>
</evidence>
<dbReference type="OrthoDB" id="2382185at2"/>